<feature type="transmembrane region" description="Helical" evidence="6">
    <location>
        <begin position="152"/>
        <end position="172"/>
    </location>
</feature>
<accession>A0A4R5CJ52</accession>
<protein>
    <submittedName>
        <fullName evidence="7">Flippase</fullName>
    </submittedName>
</protein>
<name>A0A4R5CJ52_9FLAO</name>
<feature type="transmembrane region" description="Helical" evidence="6">
    <location>
        <begin position="51"/>
        <end position="69"/>
    </location>
</feature>
<dbReference type="InterPro" id="IPR002797">
    <property type="entry name" value="Polysacc_synth"/>
</dbReference>
<dbReference type="OrthoDB" id="9815702at2"/>
<feature type="transmembrane region" description="Helical" evidence="6">
    <location>
        <begin position="331"/>
        <end position="353"/>
    </location>
</feature>
<evidence type="ECO:0000256" key="5">
    <source>
        <dbReference type="ARBA" id="ARBA00023136"/>
    </source>
</evidence>
<feature type="transmembrane region" description="Helical" evidence="6">
    <location>
        <begin position="90"/>
        <end position="112"/>
    </location>
</feature>
<evidence type="ECO:0000256" key="3">
    <source>
        <dbReference type="ARBA" id="ARBA00022692"/>
    </source>
</evidence>
<dbReference type="PANTHER" id="PTHR30250">
    <property type="entry name" value="PST FAMILY PREDICTED COLANIC ACID TRANSPORTER"/>
    <property type="match status" value="1"/>
</dbReference>
<comment type="subcellular location">
    <subcellularLocation>
        <location evidence="1">Cell membrane</location>
        <topology evidence="1">Multi-pass membrane protein</topology>
    </subcellularLocation>
</comment>
<reference evidence="7 8" key="1">
    <citation type="submission" date="2019-03" db="EMBL/GenBank/DDBJ databases">
        <title>Flavobacterium AR-3-4 sp. nov. isolated from arctic soil.</title>
        <authorList>
            <person name="Chaudhary D.K."/>
        </authorList>
    </citation>
    <scope>NUCLEOTIDE SEQUENCE [LARGE SCALE GENOMIC DNA]</scope>
    <source>
        <strain evidence="7 8">AR-3-4</strain>
    </source>
</reference>
<keyword evidence="8" id="KW-1185">Reference proteome</keyword>
<dbReference type="AlphaFoldDB" id="A0A4R5CJ52"/>
<evidence type="ECO:0000256" key="1">
    <source>
        <dbReference type="ARBA" id="ARBA00004651"/>
    </source>
</evidence>
<feature type="transmembrane region" description="Helical" evidence="6">
    <location>
        <begin position="124"/>
        <end position="145"/>
    </location>
</feature>
<dbReference type="Pfam" id="PF01943">
    <property type="entry name" value="Polysacc_synt"/>
    <property type="match status" value="1"/>
</dbReference>
<evidence type="ECO:0000313" key="7">
    <source>
        <dbReference type="EMBL" id="TDD98353.1"/>
    </source>
</evidence>
<dbReference type="Proteomes" id="UP000295479">
    <property type="component" value="Unassembled WGS sequence"/>
</dbReference>
<feature type="transmembrane region" description="Helical" evidence="6">
    <location>
        <begin position="360"/>
        <end position="381"/>
    </location>
</feature>
<evidence type="ECO:0000256" key="6">
    <source>
        <dbReference type="SAM" id="Phobius"/>
    </source>
</evidence>
<gene>
    <name evidence="7" type="ORF">E0F76_04215</name>
</gene>
<dbReference type="EMBL" id="SMFK01000002">
    <property type="protein sequence ID" value="TDD98353.1"/>
    <property type="molecule type" value="Genomic_DNA"/>
</dbReference>
<feature type="transmembrane region" description="Helical" evidence="6">
    <location>
        <begin position="178"/>
        <end position="201"/>
    </location>
</feature>
<comment type="caution">
    <text evidence="7">The sequence shown here is derived from an EMBL/GenBank/DDBJ whole genome shotgun (WGS) entry which is preliminary data.</text>
</comment>
<dbReference type="InterPro" id="IPR050833">
    <property type="entry name" value="Poly_Biosynth_Transport"/>
</dbReference>
<evidence type="ECO:0000256" key="2">
    <source>
        <dbReference type="ARBA" id="ARBA00022475"/>
    </source>
</evidence>
<sequence length="422" mass="48585">MKKIKNKLKEHKSIIENFSYLSVLQVFNMILPLLSYPYLIRVLGTSIYGKIIFAQAIIGYLALLVGFGFSITATKEISVHREDKEKLSEIVCSVLVIKTLLLIVSFVFFLPLLFFYNQVAENKVLYFMTLWLCIYEIMFPVFYFQGIEKMKYVSIISLIVRCIFVALIFVFIHNKTDYLYVPLLNLFGAVLAGMSSMYIVFYKHKIRFYIPEFAVLKFYFKEAIPVFLSNISIQIYVSTNKVLIGSFLGMTEVSYYDLGEKILNILRIPQGIISQSVFPKISLDKNISFINKVFKYSLAFNTALFLLLVVFSDMIIRILGGVQMLPAKGVVIILGLTLPIVAISNVFGILVMIPFGLNKLFSKIIMFSGVIFILQFLFLWIFNFITIYSLCTITVVTELFVSFLMYYYCLKNNLWTIKSTTI</sequence>
<keyword evidence="2" id="KW-1003">Cell membrane</keyword>
<dbReference type="GO" id="GO:0005886">
    <property type="term" value="C:plasma membrane"/>
    <property type="evidence" value="ECO:0007669"/>
    <property type="project" value="UniProtKB-SubCell"/>
</dbReference>
<feature type="transmembrane region" description="Helical" evidence="6">
    <location>
        <begin position="20"/>
        <end position="39"/>
    </location>
</feature>
<dbReference type="PANTHER" id="PTHR30250:SF11">
    <property type="entry name" value="O-ANTIGEN TRANSPORTER-RELATED"/>
    <property type="match status" value="1"/>
</dbReference>
<feature type="transmembrane region" description="Helical" evidence="6">
    <location>
        <begin position="387"/>
        <end position="409"/>
    </location>
</feature>
<proteinExistence type="predicted"/>
<keyword evidence="5 6" id="KW-0472">Membrane</keyword>
<feature type="transmembrane region" description="Helical" evidence="6">
    <location>
        <begin position="298"/>
        <end position="319"/>
    </location>
</feature>
<evidence type="ECO:0000256" key="4">
    <source>
        <dbReference type="ARBA" id="ARBA00022989"/>
    </source>
</evidence>
<keyword evidence="4 6" id="KW-1133">Transmembrane helix</keyword>
<evidence type="ECO:0000313" key="8">
    <source>
        <dbReference type="Proteomes" id="UP000295479"/>
    </source>
</evidence>
<organism evidence="7 8">
    <name type="scientific">Flavobacterium cellulosilyticum</name>
    <dbReference type="NCBI Taxonomy" id="2541731"/>
    <lineage>
        <taxon>Bacteria</taxon>
        <taxon>Pseudomonadati</taxon>
        <taxon>Bacteroidota</taxon>
        <taxon>Flavobacteriia</taxon>
        <taxon>Flavobacteriales</taxon>
        <taxon>Flavobacteriaceae</taxon>
        <taxon>Flavobacterium</taxon>
    </lineage>
</organism>
<keyword evidence="3 6" id="KW-0812">Transmembrane</keyword>
<dbReference type="CDD" id="cd13128">
    <property type="entry name" value="MATE_Wzx_like"/>
    <property type="match status" value="1"/>
</dbReference>
<dbReference type="RefSeq" id="WP_132001822.1">
    <property type="nucleotide sequence ID" value="NZ_SMFK01000002.1"/>
</dbReference>